<sequence length="59" mass="7036">MYVINLLKIAAKKINEVLKLYPVKGTQPSYVYLNHPQGYQHASYRSWQPSEQLAFYFYH</sequence>
<dbReference type="AlphaFoldDB" id="A0A2W4VXQ5"/>
<gene>
    <name evidence="1" type="ORF">DCF19_18280</name>
</gene>
<proteinExistence type="predicted"/>
<accession>A0A2W4VXQ5</accession>
<reference evidence="1 2" key="1">
    <citation type="submission" date="2018-04" db="EMBL/GenBank/DDBJ databases">
        <authorList>
            <person name="Go L.Y."/>
            <person name="Mitchell J.A."/>
        </authorList>
    </citation>
    <scope>NUCLEOTIDE SEQUENCE [LARGE SCALE GENOMIC DNA]</scope>
    <source>
        <strain evidence="1">ULC066bin1</strain>
    </source>
</reference>
<dbReference type="EMBL" id="QBML01000029">
    <property type="protein sequence ID" value="PZO37633.1"/>
    <property type="molecule type" value="Genomic_DNA"/>
</dbReference>
<organism evidence="1 2">
    <name type="scientific">Pseudanabaena frigida</name>
    <dbReference type="NCBI Taxonomy" id="945775"/>
    <lineage>
        <taxon>Bacteria</taxon>
        <taxon>Bacillati</taxon>
        <taxon>Cyanobacteriota</taxon>
        <taxon>Cyanophyceae</taxon>
        <taxon>Pseudanabaenales</taxon>
        <taxon>Pseudanabaenaceae</taxon>
        <taxon>Pseudanabaena</taxon>
    </lineage>
</organism>
<reference evidence="1 2" key="2">
    <citation type="submission" date="2018-06" db="EMBL/GenBank/DDBJ databases">
        <title>Metagenomic assembly of (sub)arctic Cyanobacteria and their associated microbiome from non-axenic cultures.</title>
        <authorList>
            <person name="Baurain D."/>
        </authorList>
    </citation>
    <scope>NUCLEOTIDE SEQUENCE [LARGE SCALE GENOMIC DNA]</scope>
    <source>
        <strain evidence="1">ULC066bin1</strain>
    </source>
</reference>
<name>A0A2W4VXQ5_9CYAN</name>
<evidence type="ECO:0000313" key="2">
    <source>
        <dbReference type="Proteomes" id="UP000249467"/>
    </source>
</evidence>
<evidence type="ECO:0000313" key="1">
    <source>
        <dbReference type="EMBL" id="PZO37633.1"/>
    </source>
</evidence>
<comment type="caution">
    <text evidence="1">The sequence shown here is derived from an EMBL/GenBank/DDBJ whole genome shotgun (WGS) entry which is preliminary data.</text>
</comment>
<protein>
    <submittedName>
        <fullName evidence="1">Uncharacterized protein</fullName>
    </submittedName>
</protein>
<dbReference type="Proteomes" id="UP000249467">
    <property type="component" value="Unassembled WGS sequence"/>
</dbReference>